<comment type="caution">
    <text evidence="1">The sequence shown here is derived from an EMBL/GenBank/DDBJ whole genome shotgun (WGS) entry which is preliminary data.</text>
</comment>
<evidence type="ECO:0000313" key="2">
    <source>
        <dbReference type="Proteomes" id="UP000319255"/>
    </source>
</evidence>
<organism evidence="1 2">
    <name type="scientific">Amaricoccus solimangrovi</name>
    <dbReference type="NCBI Taxonomy" id="2589815"/>
    <lineage>
        <taxon>Bacteria</taxon>
        <taxon>Pseudomonadati</taxon>
        <taxon>Pseudomonadota</taxon>
        <taxon>Alphaproteobacteria</taxon>
        <taxon>Rhodobacterales</taxon>
        <taxon>Paracoccaceae</taxon>
        <taxon>Amaricoccus</taxon>
    </lineage>
</organism>
<dbReference type="Gene3D" id="3.40.50.2000">
    <property type="entry name" value="Glycogen Phosphorylase B"/>
    <property type="match status" value="1"/>
</dbReference>
<dbReference type="AlphaFoldDB" id="A0A501W9K7"/>
<proteinExistence type="predicted"/>
<protein>
    <submittedName>
        <fullName evidence="1">Oligosaccharide biosynthesis protein Alg14</fullName>
    </submittedName>
</protein>
<dbReference type="Proteomes" id="UP000319255">
    <property type="component" value="Unassembled WGS sequence"/>
</dbReference>
<accession>A0A501W9K7</accession>
<name>A0A501W9K7_9RHOB</name>
<dbReference type="EMBL" id="VFRP01000061">
    <property type="protein sequence ID" value="TPE45060.1"/>
    <property type="molecule type" value="Genomic_DNA"/>
</dbReference>
<dbReference type="OrthoDB" id="555447at2"/>
<sequence length="152" mass="16854">MAKRPPRLLAVASGGGHWVQLLRLRDAFEGFETVYVSMFENYAEAVPGARLYTIPDASRFDKLSFLKVGLKALRIMAKERPKAIVTTGSAPMLGFILLGRMMGARTLWVDSIANAERMSSSGRLARRLAHRTVSQWPEVAEAEGVQYWGSVL</sequence>
<reference evidence="1 2" key="1">
    <citation type="submission" date="2019-06" db="EMBL/GenBank/DDBJ databases">
        <title>A novel bacterium of genus Amaricoccus, isolated from marine sediment.</title>
        <authorList>
            <person name="Huang H."/>
            <person name="Mo K."/>
            <person name="Hu Y."/>
        </authorList>
    </citation>
    <scope>NUCLEOTIDE SEQUENCE [LARGE SCALE GENOMIC DNA]</scope>
    <source>
        <strain evidence="1 2">HB172011</strain>
    </source>
</reference>
<evidence type="ECO:0000313" key="1">
    <source>
        <dbReference type="EMBL" id="TPE45060.1"/>
    </source>
</evidence>
<keyword evidence="2" id="KW-1185">Reference proteome</keyword>
<dbReference type="GO" id="GO:0006488">
    <property type="term" value="P:dolichol-linked oligosaccharide biosynthetic process"/>
    <property type="evidence" value="ECO:0007669"/>
    <property type="project" value="InterPro"/>
</dbReference>
<dbReference type="RefSeq" id="WP_140456402.1">
    <property type="nucleotide sequence ID" value="NZ_VFRP01000061.1"/>
</dbReference>
<gene>
    <name evidence="1" type="ORF">FJM51_22825</name>
</gene>